<proteinExistence type="inferred from homology"/>
<dbReference type="Proteomes" id="UP000185739">
    <property type="component" value="Chromosome"/>
</dbReference>
<dbReference type="InterPro" id="IPR029057">
    <property type="entry name" value="PRTase-like"/>
</dbReference>
<dbReference type="Gene3D" id="3.40.50.2020">
    <property type="match status" value="1"/>
</dbReference>
<evidence type="ECO:0000313" key="4">
    <source>
        <dbReference type="EMBL" id="APR06129.1"/>
    </source>
</evidence>
<evidence type="ECO:0000259" key="3">
    <source>
        <dbReference type="Pfam" id="PF18912"/>
    </source>
</evidence>
<dbReference type="Pfam" id="PF18912">
    <property type="entry name" value="DZR_2"/>
    <property type="match status" value="1"/>
</dbReference>
<dbReference type="AlphaFoldDB" id="A0A1L6FGV1"/>
<accession>A0A1L6FGV1</accession>
<dbReference type="KEGG" id="tcl:Tchl_3323"/>
<reference evidence="4 5" key="1">
    <citation type="submission" date="2016-12" db="EMBL/GenBank/DDBJ databases">
        <title>Complete genome sequence of Thauera chlorobenzoica, a Betaproteobacterium degrading haloaromatics anaerobically to CO2 and halides.</title>
        <authorList>
            <person name="Goris T."/>
            <person name="Mergelsberg M."/>
            <person name="Boll M."/>
        </authorList>
    </citation>
    <scope>NUCLEOTIDE SEQUENCE [LARGE SCALE GENOMIC DNA]</scope>
    <source>
        <strain evidence="4 5">3CB1</strain>
    </source>
</reference>
<comment type="similarity">
    <text evidence="1">Belongs to the ComF/GntX family.</text>
</comment>
<dbReference type="EMBL" id="CP018839">
    <property type="protein sequence ID" value="APR06129.1"/>
    <property type="molecule type" value="Genomic_DNA"/>
</dbReference>
<dbReference type="Pfam" id="PF00156">
    <property type="entry name" value="Pribosyltran"/>
    <property type="match status" value="1"/>
</dbReference>
<dbReference type="RefSeq" id="WP_232311616.1">
    <property type="nucleotide sequence ID" value="NZ_CP018839.1"/>
</dbReference>
<organism evidence="4 5">
    <name type="scientific">Thauera chlorobenzoica</name>
    <dbReference type="NCBI Taxonomy" id="96773"/>
    <lineage>
        <taxon>Bacteria</taxon>
        <taxon>Pseudomonadati</taxon>
        <taxon>Pseudomonadota</taxon>
        <taxon>Betaproteobacteria</taxon>
        <taxon>Rhodocyclales</taxon>
        <taxon>Zoogloeaceae</taxon>
        <taxon>Thauera</taxon>
    </lineage>
</organism>
<dbReference type="InterPro" id="IPR044005">
    <property type="entry name" value="DZR_2"/>
</dbReference>
<feature type="domain" description="Double zinc ribbon" evidence="3">
    <location>
        <begin position="12"/>
        <end position="65"/>
    </location>
</feature>
<gene>
    <name evidence="4" type="ORF">Tchl_3323</name>
</gene>
<sequence>MRFIPLLLSRVADFAVPQDCFVCGNEAGREALCAACAAALPRRPGTACPQCALPALGEGPCGACLREGPAYDATRALYDFAFPVDAMVHALKYRHRLALSDFFAAELAARAGDFGASADLVLPMPVHPRRLAERGFNQAVELARPFARARGLPLALSLVGKTRNLPAQAGLGRAARLRNPHGAFACSAELGGRRVIVVDDVMTTGATLDALARCLKQRGAAWVGNLVVARTPAPY</sequence>
<feature type="domain" description="Phosphoribosyltransferase" evidence="2">
    <location>
        <begin position="153"/>
        <end position="233"/>
    </location>
</feature>
<name>A0A1L6FGV1_9RHOO</name>
<evidence type="ECO:0000256" key="1">
    <source>
        <dbReference type="ARBA" id="ARBA00008007"/>
    </source>
</evidence>
<evidence type="ECO:0000259" key="2">
    <source>
        <dbReference type="Pfam" id="PF00156"/>
    </source>
</evidence>
<dbReference type="STRING" id="96773.Tchl_3323"/>
<dbReference type="SUPFAM" id="SSF53271">
    <property type="entry name" value="PRTase-like"/>
    <property type="match status" value="1"/>
</dbReference>
<keyword evidence="5" id="KW-1185">Reference proteome</keyword>
<dbReference type="PANTHER" id="PTHR47505:SF1">
    <property type="entry name" value="DNA UTILIZATION PROTEIN YHGH"/>
    <property type="match status" value="1"/>
</dbReference>
<dbReference type="PANTHER" id="PTHR47505">
    <property type="entry name" value="DNA UTILIZATION PROTEIN YHGH"/>
    <property type="match status" value="1"/>
</dbReference>
<protein>
    <submittedName>
        <fullName evidence="4">ComF-like competence protein</fullName>
    </submittedName>
</protein>
<dbReference type="InterPro" id="IPR051910">
    <property type="entry name" value="ComF/GntX_DNA_util-trans"/>
</dbReference>
<dbReference type="CDD" id="cd06223">
    <property type="entry name" value="PRTases_typeI"/>
    <property type="match status" value="1"/>
</dbReference>
<evidence type="ECO:0000313" key="5">
    <source>
        <dbReference type="Proteomes" id="UP000185739"/>
    </source>
</evidence>
<dbReference type="InterPro" id="IPR000836">
    <property type="entry name" value="PRTase_dom"/>
</dbReference>